<protein>
    <submittedName>
        <fullName evidence="3">Pre protein translocase subunit Sec66-domain-containing protein</fullName>
    </submittedName>
</protein>
<accession>A0A835Z738</accession>
<evidence type="ECO:0000256" key="2">
    <source>
        <dbReference type="SAM" id="Phobius"/>
    </source>
</evidence>
<dbReference type="Pfam" id="PF09802">
    <property type="entry name" value="Sec66"/>
    <property type="match status" value="1"/>
</dbReference>
<keyword evidence="2" id="KW-0812">Transmembrane</keyword>
<dbReference type="PANTHER" id="PTHR28229:SF1">
    <property type="entry name" value="TRANSLOCATION PROTEIN SEC66"/>
    <property type="match status" value="1"/>
</dbReference>
<evidence type="ECO:0000313" key="3">
    <source>
        <dbReference type="EMBL" id="KAG5183483.1"/>
    </source>
</evidence>
<organism evidence="3 4">
    <name type="scientific">Tribonema minus</name>
    <dbReference type="NCBI Taxonomy" id="303371"/>
    <lineage>
        <taxon>Eukaryota</taxon>
        <taxon>Sar</taxon>
        <taxon>Stramenopiles</taxon>
        <taxon>Ochrophyta</taxon>
        <taxon>PX clade</taxon>
        <taxon>Xanthophyceae</taxon>
        <taxon>Tribonematales</taxon>
        <taxon>Tribonemataceae</taxon>
        <taxon>Tribonema</taxon>
    </lineage>
</organism>
<proteinExistence type="predicted"/>
<keyword evidence="4" id="KW-1185">Reference proteome</keyword>
<feature type="region of interest" description="Disordered" evidence="1">
    <location>
        <begin position="211"/>
        <end position="250"/>
    </location>
</feature>
<dbReference type="GO" id="GO:0031207">
    <property type="term" value="C:Sec62/Sec63 complex"/>
    <property type="evidence" value="ECO:0007669"/>
    <property type="project" value="InterPro"/>
</dbReference>
<comment type="caution">
    <text evidence="3">The sequence shown here is derived from an EMBL/GenBank/DDBJ whole genome shotgun (WGS) entry which is preliminary data.</text>
</comment>
<dbReference type="Proteomes" id="UP000664859">
    <property type="component" value="Unassembled WGS sequence"/>
</dbReference>
<dbReference type="GO" id="GO:0031204">
    <property type="term" value="P:post-translational protein targeting to membrane, translocation"/>
    <property type="evidence" value="ECO:0007669"/>
    <property type="project" value="InterPro"/>
</dbReference>
<name>A0A835Z738_9STRA</name>
<keyword evidence="2" id="KW-0472">Membrane</keyword>
<dbReference type="OrthoDB" id="73168at2759"/>
<feature type="compositionally biased region" description="Low complexity" evidence="1">
    <location>
        <begin position="211"/>
        <end position="226"/>
    </location>
</feature>
<sequence>MEAEMPPAGAAAGEAAADAAAGASTGTGSVFEDIKTSLPRLDIFDPSVFDMRMVLGALTLFGLLSYFAYRLYMNKVVAGDDFIADLGISYADFELPDEIEEYYEAKEAAGDDATALRNPLLKRAIADIPIIMRLQKEGPGMQNLYQQAMIGDREWQAYQAAEALIGEEIEQVQAEAEEIEPGWGQQIWRMASELRQALLQRQQQAAFMQAQQAAAARAQAQRAAAGDDSDEADEVADKTSGAAVPPPAID</sequence>
<dbReference type="InterPro" id="IPR018624">
    <property type="entry name" value="Sec66"/>
</dbReference>
<dbReference type="PANTHER" id="PTHR28229">
    <property type="entry name" value="TRANSLOCATION PROTEIN SEC66"/>
    <property type="match status" value="1"/>
</dbReference>
<dbReference type="EMBL" id="JAFCMP010000205">
    <property type="protein sequence ID" value="KAG5183483.1"/>
    <property type="molecule type" value="Genomic_DNA"/>
</dbReference>
<reference evidence="3" key="1">
    <citation type="submission" date="2021-02" db="EMBL/GenBank/DDBJ databases">
        <title>First Annotated Genome of the Yellow-green Alga Tribonema minus.</title>
        <authorList>
            <person name="Mahan K.M."/>
        </authorList>
    </citation>
    <scope>NUCLEOTIDE SEQUENCE</scope>
    <source>
        <strain evidence="3">UTEX B ZZ1240</strain>
    </source>
</reference>
<evidence type="ECO:0000313" key="4">
    <source>
        <dbReference type="Proteomes" id="UP000664859"/>
    </source>
</evidence>
<dbReference type="AlphaFoldDB" id="A0A835Z738"/>
<keyword evidence="2" id="KW-1133">Transmembrane helix</keyword>
<gene>
    <name evidence="3" type="ORF">JKP88DRAFT_208579</name>
</gene>
<evidence type="ECO:0000256" key="1">
    <source>
        <dbReference type="SAM" id="MobiDB-lite"/>
    </source>
</evidence>
<feature type="transmembrane region" description="Helical" evidence="2">
    <location>
        <begin position="51"/>
        <end position="69"/>
    </location>
</feature>